<keyword evidence="1" id="KW-0732">Signal</keyword>
<dbReference type="RefSeq" id="WP_192027741.1">
    <property type="nucleotide sequence ID" value="NZ_JACYTR010000002.1"/>
</dbReference>
<organism evidence="3 4">
    <name type="scientific">Pseudomarimonas arenosa</name>
    <dbReference type="NCBI Taxonomy" id="2774145"/>
    <lineage>
        <taxon>Bacteria</taxon>
        <taxon>Pseudomonadati</taxon>
        <taxon>Pseudomonadota</taxon>
        <taxon>Gammaproteobacteria</taxon>
        <taxon>Lysobacterales</taxon>
        <taxon>Lysobacteraceae</taxon>
        <taxon>Pseudomarimonas</taxon>
    </lineage>
</organism>
<dbReference type="InterPro" id="IPR037401">
    <property type="entry name" value="SnoaL-like"/>
</dbReference>
<evidence type="ECO:0000313" key="4">
    <source>
        <dbReference type="Proteomes" id="UP000613768"/>
    </source>
</evidence>
<proteinExistence type="predicted"/>
<sequence>MTRLLILIASLFLLSGANAASALPDADEAAVKAVLAAYKSALERRDLAGTEALFADHNVVAESGKLEGSYRDYIEHHIGPELGHFSRFAFSDYVVRVEGVGDVAWATETYRYVIELKDRAEPIERQGLSTTVLQRLDGEWRIRSMHSSSRAPKPAAP</sequence>
<name>A0AAW3ZJ98_9GAMM</name>
<reference evidence="3 4" key="1">
    <citation type="submission" date="2020-09" db="EMBL/GenBank/DDBJ databases">
        <title>Pseudoxanthomonas sp. CAU 1598 isolated from sand of Yaerae Beach.</title>
        <authorList>
            <person name="Kim W."/>
        </authorList>
    </citation>
    <scope>NUCLEOTIDE SEQUENCE [LARGE SCALE GENOMIC DNA]</scope>
    <source>
        <strain evidence="3 4">CAU 1598</strain>
    </source>
</reference>
<protein>
    <submittedName>
        <fullName evidence="3">Nuclear transport factor 2 family protein</fullName>
    </submittedName>
</protein>
<keyword evidence="4" id="KW-1185">Reference proteome</keyword>
<feature type="domain" description="SnoaL-like" evidence="2">
    <location>
        <begin position="31"/>
        <end position="149"/>
    </location>
</feature>
<dbReference type="Proteomes" id="UP000613768">
    <property type="component" value="Unassembled WGS sequence"/>
</dbReference>
<evidence type="ECO:0000313" key="3">
    <source>
        <dbReference type="EMBL" id="MBD8524391.1"/>
    </source>
</evidence>
<dbReference type="InterPro" id="IPR032710">
    <property type="entry name" value="NTF2-like_dom_sf"/>
</dbReference>
<feature type="signal peptide" evidence="1">
    <location>
        <begin position="1"/>
        <end position="19"/>
    </location>
</feature>
<dbReference type="EMBL" id="JACYTR010000002">
    <property type="protein sequence ID" value="MBD8524391.1"/>
    <property type="molecule type" value="Genomic_DNA"/>
</dbReference>
<dbReference type="AlphaFoldDB" id="A0AAW3ZJ98"/>
<dbReference type="SUPFAM" id="SSF54427">
    <property type="entry name" value="NTF2-like"/>
    <property type="match status" value="1"/>
</dbReference>
<dbReference type="Gene3D" id="3.10.450.50">
    <property type="match status" value="1"/>
</dbReference>
<gene>
    <name evidence="3" type="ORF">IFO71_01435</name>
</gene>
<dbReference type="Pfam" id="PF13474">
    <property type="entry name" value="SnoaL_3"/>
    <property type="match status" value="1"/>
</dbReference>
<comment type="caution">
    <text evidence="3">The sequence shown here is derived from an EMBL/GenBank/DDBJ whole genome shotgun (WGS) entry which is preliminary data.</text>
</comment>
<evidence type="ECO:0000259" key="2">
    <source>
        <dbReference type="Pfam" id="PF13474"/>
    </source>
</evidence>
<feature type="chain" id="PRO_5043598972" evidence="1">
    <location>
        <begin position="20"/>
        <end position="157"/>
    </location>
</feature>
<evidence type="ECO:0000256" key="1">
    <source>
        <dbReference type="SAM" id="SignalP"/>
    </source>
</evidence>
<accession>A0AAW3ZJ98</accession>